<dbReference type="PANTHER" id="PTHR36582">
    <property type="entry name" value="ANTITOXIN PARD"/>
    <property type="match status" value="1"/>
</dbReference>
<dbReference type="Pfam" id="PF03693">
    <property type="entry name" value="ParD_antitoxin"/>
    <property type="match status" value="1"/>
</dbReference>
<reference evidence="2" key="1">
    <citation type="journal article" date="2011" name="MBio">
        <title>Novel metabolic attributes of the genus Cyanothece, comprising a group of unicellular nitrogen-fixing Cyanobacteria.</title>
        <authorList>
            <person name="Bandyopadhyay A."/>
            <person name="Elvitigala T."/>
            <person name="Welsh E."/>
            <person name="Stockel J."/>
            <person name="Liberton M."/>
            <person name="Min H."/>
            <person name="Sherman L.A."/>
            <person name="Pakrasi H.B."/>
        </authorList>
    </citation>
    <scope>NUCLEOTIDE SEQUENCE [LARGE SCALE GENOMIC DNA]</scope>
    <source>
        <strain evidence="2">PCC 7822</strain>
    </source>
</reference>
<protein>
    <recommendedName>
        <fullName evidence="3">Type II toxin-antitoxin system ParD family antitoxin</fullName>
    </recommendedName>
</protein>
<evidence type="ECO:0008006" key="3">
    <source>
        <dbReference type="Google" id="ProtNLM"/>
    </source>
</evidence>
<evidence type="ECO:0000313" key="1">
    <source>
        <dbReference type="EMBL" id="ADN12717.1"/>
    </source>
</evidence>
<dbReference type="Proteomes" id="UP000008206">
    <property type="component" value="Chromosome"/>
</dbReference>
<organism evidence="1 2">
    <name type="scientific">Gloeothece verrucosa (strain PCC 7822)</name>
    <name type="common">Cyanothece sp. (strain PCC 7822)</name>
    <dbReference type="NCBI Taxonomy" id="497965"/>
    <lineage>
        <taxon>Bacteria</taxon>
        <taxon>Bacillati</taxon>
        <taxon>Cyanobacteriota</taxon>
        <taxon>Cyanophyceae</taxon>
        <taxon>Oscillatoriophycideae</taxon>
        <taxon>Chroococcales</taxon>
        <taxon>Aphanothecaceae</taxon>
        <taxon>Gloeothece</taxon>
        <taxon>Gloeothece verrucosa</taxon>
    </lineage>
</organism>
<sequence>MNITLSPEQEQFIQSQIARGKYQNVEQVIKEALTILEIINQENDQKRLEELKAKIAMGLEDVKQGKVTDGELVFERLQERLRSEFGLEE</sequence>
<dbReference type="Gene3D" id="6.10.10.120">
    <property type="entry name" value="Antitoxin ParD1-like"/>
    <property type="match status" value="1"/>
</dbReference>
<accession>E0UAH6</accession>
<dbReference type="eggNOG" id="COG3609">
    <property type="taxonomic scope" value="Bacteria"/>
</dbReference>
<dbReference type="RefSeq" id="WP_013320827.1">
    <property type="nucleotide sequence ID" value="NC_014501.1"/>
</dbReference>
<dbReference type="InterPro" id="IPR038296">
    <property type="entry name" value="ParD_sf"/>
</dbReference>
<dbReference type="InterPro" id="IPR022789">
    <property type="entry name" value="ParD"/>
</dbReference>
<gene>
    <name evidence="1" type="ordered locus">Cyan7822_0683</name>
</gene>
<dbReference type="NCBIfam" id="TIGR02606">
    <property type="entry name" value="antidote_CC2985"/>
    <property type="match status" value="1"/>
</dbReference>
<proteinExistence type="predicted"/>
<dbReference type="KEGG" id="cyj:Cyan7822_0683"/>
<dbReference type="AlphaFoldDB" id="E0UAH6"/>
<dbReference type="STRING" id="497965.Cyan7822_0683"/>
<dbReference type="PANTHER" id="PTHR36582:SF2">
    <property type="entry name" value="ANTITOXIN PARD"/>
    <property type="match status" value="1"/>
</dbReference>
<name>E0UAH6_GLOV7</name>
<keyword evidence="2" id="KW-1185">Reference proteome</keyword>
<evidence type="ECO:0000313" key="2">
    <source>
        <dbReference type="Proteomes" id="UP000008206"/>
    </source>
</evidence>
<dbReference type="EMBL" id="CP002198">
    <property type="protein sequence ID" value="ADN12717.1"/>
    <property type="molecule type" value="Genomic_DNA"/>
</dbReference>
<dbReference type="HOGENOM" id="CLU_144805_6_1_3"/>
<dbReference type="OrthoDB" id="573411at2"/>